<feature type="non-terminal residue" evidence="3">
    <location>
        <position position="1"/>
    </location>
</feature>
<feature type="signal peptide" evidence="2">
    <location>
        <begin position="1"/>
        <end position="27"/>
    </location>
</feature>
<evidence type="ECO:0000256" key="2">
    <source>
        <dbReference type="SAM" id="SignalP"/>
    </source>
</evidence>
<protein>
    <submittedName>
        <fullName evidence="3">Putative secreted mucin</fullName>
    </submittedName>
</protein>
<evidence type="ECO:0000313" key="3">
    <source>
        <dbReference type="EMBL" id="JAB00636.1"/>
    </source>
</evidence>
<name>T1DQU7_ANOAQ</name>
<sequence>QFKAMSSLGAESLLLVVLCVSGSIVTGHPVDHQSATGLDAALSNIANSVVVVHDETQQPANESDSSELHLQSANAIPPLQHIAVMKEVPHIHAGEETTVFSNDTDSKSVIELTVLPVGSNSSSIDDAETMKDEKDEEHTTELTTATTEEEESVEITTELDTEALTTVEPVTRGAENVTSVTVITVLHSEQGGQQTEEEIKETIKEVEAMPVILTVGV</sequence>
<accession>T1DQU7</accession>
<feature type="region of interest" description="Disordered" evidence="1">
    <location>
        <begin position="119"/>
        <end position="150"/>
    </location>
</feature>
<organism evidence="3">
    <name type="scientific">Anopheles aquasalis</name>
    <name type="common">Malaria mosquito</name>
    <dbReference type="NCBI Taxonomy" id="42839"/>
    <lineage>
        <taxon>Eukaryota</taxon>
        <taxon>Metazoa</taxon>
        <taxon>Ecdysozoa</taxon>
        <taxon>Arthropoda</taxon>
        <taxon>Hexapoda</taxon>
        <taxon>Insecta</taxon>
        <taxon>Pterygota</taxon>
        <taxon>Neoptera</taxon>
        <taxon>Endopterygota</taxon>
        <taxon>Diptera</taxon>
        <taxon>Nematocera</taxon>
        <taxon>Culicoidea</taxon>
        <taxon>Culicidae</taxon>
        <taxon>Anophelinae</taxon>
        <taxon>Anopheles</taxon>
    </lineage>
</organism>
<dbReference type="AlphaFoldDB" id="T1DQU7"/>
<evidence type="ECO:0000256" key="1">
    <source>
        <dbReference type="SAM" id="MobiDB-lite"/>
    </source>
</evidence>
<reference evidence="3" key="1">
    <citation type="submission" date="2013-07" db="EMBL/GenBank/DDBJ databases">
        <title>Transcriptome sequencing and developmental regulation of gene expression in Anopheles aquasalis.</title>
        <authorList>
            <consortium name="Brazilian Malaria Network (MCT/CNPq/MS/SCTIE/DECIT/PRONEX 555648/2009-5) and Research Network on Bioactive Molecules from Arthropod Vectors (NAP-MOBIARVE"/>
            <consortium name="University of Sao Paulo)"/>
            <person name="Marinotti O."/>
            <person name="Ribeiro J.M.C."/>
            <person name="Costa-da-Silva A.L."/>
            <person name="Silva M.C.P."/>
            <person name="Lopes A.R."/>
            <person name="Barros M.S."/>
            <person name="Sa-Nunes A."/>
            <person name="Konjin B.B."/>
            <person name="Carvalho E."/>
            <person name="Suesdek L."/>
            <person name="Silva-Neto M.A.C."/>
            <person name="Capurro M.L."/>
        </authorList>
    </citation>
    <scope>NUCLEOTIDE SEQUENCE</scope>
    <source>
        <tissue evidence="3">Whole body</tissue>
    </source>
</reference>
<keyword evidence="2" id="KW-0732">Signal</keyword>
<dbReference type="VEuPathDB" id="VectorBase:AAQUA_009499"/>
<feature type="chain" id="PRO_5004574575" evidence="2">
    <location>
        <begin position="28"/>
        <end position="217"/>
    </location>
</feature>
<dbReference type="EMBL" id="GAMD01000955">
    <property type="protein sequence ID" value="JAB00636.1"/>
    <property type="molecule type" value="mRNA"/>
</dbReference>
<proteinExistence type="evidence at transcript level"/>
<feature type="compositionally biased region" description="Basic and acidic residues" evidence="1">
    <location>
        <begin position="128"/>
        <end position="140"/>
    </location>
</feature>